<dbReference type="InterPro" id="IPR014721">
    <property type="entry name" value="Ribsml_uS5_D2-typ_fold_subgr"/>
</dbReference>
<organism evidence="8 9">
    <name type="scientific">Candidatus Yanofskybacteria bacterium RIFCSPHIGHO2_02_FULL_43_22</name>
    <dbReference type="NCBI Taxonomy" id="1802681"/>
    <lineage>
        <taxon>Bacteria</taxon>
        <taxon>Candidatus Yanofskyibacteriota</taxon>
    </lineage>
</organism>
<dbReference type="GO" id="GO:0000049">
    <property type="term" value="F:tRNA binding"/>
    <property type="evidence" value="ECO:0007669"/>
    <property type="project" value="UniProtKB-UniRule"/>
</dbReference>
<dbReference type="NCBIfam" id="TIGR00188">
    <property type="entry name" value="rnpA"/>
    <property type="match status" value="1"/>
</dbReference>
<dbReference type="InterPro" id="IPR020568">
    <property type="entry name" value="Ribosomal_Su5_D2-typ_SF"/>
</dbReference>
<dbReference type="EMBL" id="MGJV01000001">
    <property type="protein sequence ID" value="OGN16107.1"/>
    <property type="molecule type" value="Genomic_DNA"/>
</dbReference>
<dbReference type="InterPro" id="IPR000100">
    <property type="entry name" value="RNase_P"/>
</dbReference>
<dbReference type="GO" id="GO:0001682">
    <property type="term" value="P:tRNA 5'-leader removal"/>
    <property type="evidence" value="ECO:0007669"/>
    <property type="project" value="UniProtKB-UniRule"/>
</dbReference>
<evidence type="ECO:0000256" key="3">
    <source>
        <dbReference type="ARBA" id="ARBA00022759"/>
    </source>
</evidence>
<keyword evidence="1 6" id="KW-0819">tRNA processing</keyword>
<evidence type="ECO:0000256" key="1">
    <source>
        <dbReference type="ARBA" id="ARBA00022694"/>
    </source>
</evidence>
<evidence type="ECO:0000313" key="8">
    <source>
        <dbReference type="EMBL" id="OGN16107.1"/>
    </source>
</evidence>
<gene>
    <name evidence="6" type="primary">rnpA</name>
    <name evidence="8" type="ORF">A3J47_03310</name>
</gene>
<keyword evidence="5 6" id="KW-0694">RNA-binding</keyword>
<dbReference type="Gene3D" id="3.30.230.10">
    <property type="match status" value="1"/>
</dbReference>
<dbReference type="PANTHER" id="PTHR33992">
    <property type="entry name" value="RIBONUCLEASE P PROTEIN COMPONENT"/>
    <property type="match status" value="1"/>
</dbReference>
<dbReference type="GO" id="GO:0042781">
    <property type="term" value="F:3'-tRNA processing endoribonuclease activity"/>
    <property type="evidence" value="ECO:0007669"/>
    <property type="project" value="TreeGrafter"/>
</dbReference>
<dbReference type="EC" id="3.1.26.5" evidence="6 7"/>
<evidence type="ECO:0000256" key="6">
    <source>
        <dbReference type="HAMAP-Rule" id="MF_00227"/>
    </source>
</evidence>
<name>A0A1F8FSK5_9BACT</name>
<dbReference type="HAMAP" id="MF_00227">
    <property type="entry name" value="RNase_P"/>
    <property type="match status" value="1"/>
</dbReference>
<proteinExistence type="inferred from homology"/>
<comment type="caution">
    <text evidence="8">The sequence shown here is derived from an EMBL/GenBank/DDBJ whole genome shotgun (WGS) entry which is preliminary data.</text>
</comment>
<dbReference type="SUPFAM" id="SSF54211">
    <property type="entry name" value="Ribosomal protein S5 domain 2-like"/>
    <property type="match status" value="1"/>
</dbReference>
<comment type="catalytic activity">
    <reaction evidence="6">
        <text>Endonucleolytic cleavage of RNA, removing 5'-extranucleotides from tRNA precursor.</text>
        <dbReference type="EC" id="3.1.26.5"/>
    </reaction>
</comment>
<protein>
    <recommendedName>
        <fullName evidence="6 7">Ribonuclease P protein component</fullName>
        <shortName evidence="6">RNase P protein</shortName>
        <shortName evidence="6">RNaseP protein</shortName>
        <ecNumber evidence="6 7">3.1.26.5</ecNumber>
    </recommendedName>
    <alternativeName>
        <fullName evidence="6">Protein C5</fullName>
    </alternativeName>
</protein>
<dbReference type="Proteomes" id="UP000176581">
    <property type="component" value="Unassembled WGS sequence"/>
</dbReference>
<accession>A0A1F8FSK5</accession>
<evidence type="ECO:0000256" key="7">
    <source>
        <dbReference type="NCBIfam" id="TIGR00188"/>
    </source>
</evidence>
<dbReference type="GO" id="GO:0030677">
    <property type="term" value="C:ribonuclease P complex"/>
    <property type="evidence" value="ECO:0007669"/>
    <property type="project" value="TreeGrafter"/>
</dbReference>
<dbReference type="PANTHER" id="PTHR33992:SF1">
    <property type="entry name" value="RIBONUCLEASE P PROTEIN COMPONENT"/>
    <property type="match status" value="1"/>
</dbReference>
<keyword evidence="3 6" id="KW-0255">Endonuclease</keyword>
<comment type="similarity">
    <text evidence="6">Belongs to the RnpA family.</text>
</comment>
<evidence type="ECO:0000256" key="4">
    <source>
        <dbReference type="ARBA" id="ARBA00022801"/>
    </source>
</evidence>
<evidence type="ECO:0000313" key="9">
    <source>
        <dbReference type="Proteomes" id="UP000176581"/>
    </source>
</evidence>
<keyword evidence="4 6" id="KW-0378">Hydrolase</keyword>
<keyword evidence="2 6" id="KW-0540">Nuclease</keyword>
<sequence length="112" mass="12817">MALPRKYRLSDKKDIDRVFKSGRTVKGSFLFIKLLDNKKGYSRGVFIVSSKYIPLAVDRNKIRRILSGEIARIPLLGRGHDMAIVIHRKIARGQFNKLAGELRRTLLKIPNS</sequence>
<reference evidence="8 9" key="1">
    <citation type="journal article" date="2016" name="Nat. Commun.">
        <title>Thousands of microbial genomes shed light on interconnected biogeochemical processes in an aquifer system.</title>
        <authorList>
            <person name="Anantharaman K."/>
            <person name="Brown C.T."/>
            <person name="Hug L.A."/>
            <person name="Sharon I."/>
            <person name="Castelle C.J."/>
            <person name="Probst A.J."/>
            <person name="Thomas B.C."/>
            <person name="Singh A."/>
            <person name="Wilkins M.J."/>
            <person name="Karaoz U."/>
            <person name="Brodie E.L."/>
            <person name="Williams K.H."/>
            <person name="Hubbard S.S."/>
            <person name="Banfield J.F."/>
        </authorList>
    </citation>
    <scope>NUCLEOTIDE SEQUENCE [LARGE SCALE GENOMIC DNA]</scope>
</reference>
<evidence type="ECO:0000256" key="5">
    <source>
        <dbReference type="ARBA" id="ARBA00022884"/>
    </source>
</evidence>
<comment type="function">
    <text evidence="6">RNaseP catalyzes the removal of the 5'-leader sequence from pre-tRNA to produce the mature 5'-terminus. It can also cleave other RNA substrates such as 4.5S RNA. The protein component plays an auxiliary but essential role in vivo by binding to the 5'-leader sequence and broadening the substrate specificity of the ribozyme.</text>
</comment>
<comment type="subunit">
    <text evidence="6">Consists of a catalytic RNA component (M1 or rnpB) and a protein subunit.</text>
</comment>
<dbReference type="AlphaFoldDB" id="A0A1F8FSK5"/>
<dbReference type="Pfam" id="PF00825">
    <property type="entry name" value="Ribonuclease_P"/>
    <property type="match status" value="1"/>
</dbReference>
<dbReference type="GO" id="GO:0004526">
    <property type="term" value="F:ribonuclease P activity"/>
    <property type="evidence" value="ECO:0007669"/>
    <property type="project" value="UniProtKB-UniRule"/>
</dbReference>
<evidence type="ECO:0000256" key="2">
    <source>
        <dbReference type="ARBA" id="ARBA00022722"/>
    </source>
</evidence>